<comment type="similarity">
    <text evidence="3">Belongs to the flagella basal body rod proteins family.</text>
</comment>
<evidence type="ECO:0000259" key="8">
    <source>
        <dbReference type="Pfam" id="PF22638"/>
    </source>
</evidence>
<reference evidence="9 10" key="1">
    <citation type="submission" date="2017-07" db="EMBL/GenBank/DDBJ databases">
        <title>Sandarakinorhabdus cyanobacteriorum sp. nov., a novel bacterium isolated from cyanobacterial aggregates in a eutrophic lake.</title>
        <authorList>
            <person name="Cai H."/>
        </authorList>
    </citation>
    <scope>NUCLEOTIDE SEQUENCE [LARGE SCALE GENOMIC DNA]</scope>
    <source>
        <strain evidence="9 10">TH057</strain>
    </source>
</reference>
<evidence type="ECO:0000256" key="3">
    <source>
        <dbReference type="ARBA" id="ARBA00009677"/>
    </source>
</evidence>
<comment type="caution">
    <text evidence="9">The sequence shown here is derived from an EMBL/GenBank/DDBJ whole genome shotgun (WGS) entry which is preliminary data.</text>
</comment>
<evidence type="ECO:0000256" key="5">
    <source>
        <dbReference type="ARBA" id="ARBA00022525"/>
    </source>
</evidence>
<gene>
    <name evidence="9" type="ORF">CHU93_14770</name>
</gene>
<dbReference type="GO" id="GO:0009425">
    <property type="term" value="C:bacterial-type flagellum basal body"/>
    <property type="evidence" value="ECO:0007669"/>
    <property type="project" value="UniProtKB-SubCell"/>
</dbReference>
<dbReference type="OrthoDB" id="7181295at2"/>
<dbReference type="PANTHER" id="PTHR30033:SF2">
    <property type="entry name" value="FLAGELLAR HOOK PROTEIN"/>
    <property type="match status" value="1"/>
</dbReference>
<dbReference type="EMBL" id="NOXT01000123">
    <property type="protein sequence ID" value="OYQ25089.1"/>
    <property type="molecule type" value="Genomic_DNA"/>
</dbReference>
<dbReference type="Proteomes" id="UP000216991">
    <property type="component" value="Unassembled WGS sequence"/>
</dbReference>
<dbReference type="GO" id="GO:0044780">
    <property type="term" value="P:bacterial-type flagellum assembly"/>
    <property type="evidence" value="ECO:0007669"/>
    <property type="project" value="InterPro"/>
</dbReference>
<dbReference type="SUPFAM" id="SSF64518">
    <property type="entry name" value="Phase 1 flagellin"/>
    <property type="match status" value="1"/>
</dbReference>
<keyword evidence="10" id="KW-1185">Reference proteome</keyword>
<evidence type="ECO:0000256" key="1">
    <source>
        <dbReference type="ARBA" id="ARBA00004117"/>
    </source>
</evidence>
<dbReference type="InterPro" id="IPR019776">
    <property type="entry name" value="Flagellar_basal_body_rod_CS"/>
</dbReference>
<dbReference type="GO" id="GO:0009424">
    <property type="term" value="C:bacterial-type flagellum hook"/>
    <property type="evidence" value="ECO:0007669"/>
    <property type="project" value="InterPro"/>
</dbReference>
<dbReference type="Pfam" id="PF00460">
    <property type="entry name" value="Flg_bb_rod"/>
    <property type="match status" value="1"/>
</dbReference>
<dbReference type="InterPro" id="IPR001444">
    <property type="entry name" value="Flag_bb_rod_N"/>
</dbReference>
<dbReference type="AlphaFoldDB" id="A0A255Y785"/>
<dbReference type="InterPro" id="IPR053927">
    <property type="entry name" value="FlgK_helical"/>
</dbReference>
<dbReference type="Pfam" id="PF22638">
    <property type="entry name" value="FlgK_D1"/>
    <property type="match status" value="1"/>
</dbReference>
<keyword evidence="6" id="KW-0975">Bacterial flagellum</keyword>
<feature type="domain" description="Flagellar basal body rod protein N-terminal" evidence="7">
    <location>
        <begin position="8"/>
        <end position="34"/>
    </location>
</feature>
<evidence type="ECO:0000313" key="10">
    <source>
        <dbReference type="Proteomes" id="UP000216991"/>
    </source>
</evidence>
<evidence type="ECO:0000313" key="9">
    <source>
        <dbReference type="EMBL" id="OYQ25089.1"/>
    </source>
</evidence>
<keyword evidence="5" id="KW-0964">Secreted</keyword>
<dbReference type="PANTHER" id="PTHR30033">
    <property type="entry name" value="FLAGELLAR HOOK-ASSOCIATED PROTEIN 1"/>
    <property type="match status" value="1"/>
</dbReference>
<feature type="domain" description="Flagellar hook-associated protein FlgK helical" evidence="8">
    <location>
        <begin position="104"/>
        <end position="323"/>
    </location>
</feature>
<evidence type="ECO:0000259" key="7">
    <source>
        <dbReference type="Pfam" id="PF00460"/>
    </source>
</evidence>
<proteinExistence type="inferred from homology"/>
<comment type="subcellular location">
    <subcellularLocation>
        <location evidence="1">Bacterial flagellum basal body</location>
    </subcellularLocation>
    <subcellularLocation>
        <location evidence="2">Secreted</location>
    </subcellularLocation>
</comment>
<dbReference type="GO" id="GO:0005198">
    <property type="term" value="F:structural molecule activity"/>
    <property type="evidence" value="ECO:0007669"/>
    <property type="project" value="InterPro"/>
</dbReference>
<organism evidence="9 10">
    <name type="scientific">Sandarakinorhabdus cyanobacteriorum</name>
    <dbReference type="NCBI Taxonomy" id="1981098"/>
    <lineage>
        <taxon>Bacteria</taxon>
        <taxon>Pseudomonadati</taxon>
        <taxon>Pseudomonadota</taxon>
        <taxon>Alphaproteobacteria</taxon>
        <taxon>Sphingomonadales</taxon>
        <taxon>Sphingosinicellaceae</taxon>
        <taxon>Sandarakinorhabdus</taxon>
    </lineage>
</organism>
<dbReference type="PROSITE" id="PS00588">
    <property type="entry name" value="FLAGELLA_BB_ROD"/>
    <property type="match status" value="1"/>
</dbReference>
<sequence>MMDLLALGRSGVLAFQNALNATGDNVANADTPGYVRRRAVLATMPAGRGGPLERASLSGAGVRTGGVVRDVDALKANAARVASGDQARLGARLDWLERLESLSTTAAVATRLGAFFDAGTALAAAPTQGAARIAFLNAADDAANGFNSLGGDLDNLEQDIRAEAALSARRVNDLAAALAKVNEQLRRGDEGDTAANGLLDNRDSLLRDLADEVRISISEGRRGAVEVKLGFGPSAVTIVPFAGNASRIGVAADGQTVLLNPEFDPQPLRLPASGRLAGLLEASGEIIRARAALDGQASQFASLINDWHAQGIDGAGQPGTAIFATTGIGSTVGKANAGSAPVDVVLADGSVPDPSGYRLLADAAGFTLVRGDGSASVTGTSPLLLDGLTVTIGAGAVAGDQWDLQPLGGARGLSLRPLAPGQVAAAGRWQVDGPPDATRLPTIADDATALALPGGDTTPPPWRITLVPGGLAEVRDPSGVTLLATVPADGSLIEGPGLRFTVPAGADGTIFRIAPTPAGAQDNRGALALAARRAQPGPNGGLEAQLDAELAGIGSRVADTRRLEAAAAALKEDTGRANDAVSGVDLEREAAELTRLQAAYRANAQVVGVARDLLDQILGLTR</sequence>
<name>A0A255Y785_9SPHN</name>
<evidence type="ECO:0000256" key="2">
    <source>
        <dbReference type="ARBA" id="ARBA00004613"/>
    </source>
</evidence>
<dbReference type="GO" id="GO:0005576">
    <property type="term" value="C:extracellular region"/>
    <property type="evidence" value="ECO:0007669"/>
    <property type="project" value="UniProtKB-SubCell"/>
</dbReference>
<evidence type="ECO:0000256" key="6">
    <source>
        <dbReference type="ARBA" id="ARBA00023143"/>
    </source>
</evidence>
<evidence type="ECO:0000256" key="4">
    <source>
        <dbReference type="ARBA" id="ARBA00016244"/>
    </source>
</evidence>
<protein>
    <recommendedName>
        <fullName evidence="4">Flagellar hook-associated protein 1</fullName>
    </recommendedName>
</protein>
<dbReference type="RefSeq" id="WP_094474915.1">
    <property type="nucleotide sequence ID" value="NZ_NOXT01000123.1"/>
</dbReference>
<dbReference type="InterPro" id="IPR002371">
    <property type="entry name" value="FlgK"/>
</dbReference>
<accession>A0A255Y785</accession>